<accession>A0A8S4MNR7</accession>
<dbReference type="AlphaFoldDB" id="A0A8S4MNR7"/>
<keyword evidence="2" id="KW-0328">Glycosyltransferase</keyword>
<dbReference type="SUPFAM" id="SSF53756">
    <property type="entry name" value="UDP-Glycosyltransferase/glycogen phosphorylase"/>
    <property type="match status" value="1"/>
</dbReference>
<evidence type="ECO:0000313" key="5">
    <source>
        <dbReference type="Proteomes" id="UP000838412"/>
    </source>
</evidence>
<dbReference type="InterPro" id="IPR002213">
    <property type="entry name" value="UDP_glucos_trans"/>
</dbReference>
<dbReference type="EMBL" id="CAKMNS010000294">
    <property type="protein sequence ID" value="CAH1277398.1"/>
    <property type="molecule type" value="Genomic_DNA"/>
</dbReference>
<sequence>VDLLLVSSDFAVDFPRPTNPNVINIGGVLAKPASALPEDLESFMVSSGDHGVILFSLGTFAGDMPSSLVNLFASVFSQLPQKVLWKHSGEKPPNLGTNTRMVKWLPQNDILGKSGEHVTETET</sequence>
<feature type="non-terminal residue" evidence="4">
    <location>
        <position position="1"/>
    </location>
</feature>
<evidence type="ECO:0000256" key="3">
    <source>
        <dbReference type="ARBA" id="ARBA00022679"/>
    </source>
</evidence>
<dbReference type="PANTHER" id="PTHR48043:SF145">
    <property type="entry name" value="FI06409P-RELATED"/>
    <property type="match status" value="1"/>
</dbReference>
<gene>
    <name evidence="4" type="primary">UGT8</name>
    <name evidence="4" type="ORF">BLAG_LOCUS26188</name>
</gene>
<organism evidence="4 5">
    <name type="scientific">Branchiostoma lanceolatum</name>
    <name type="common">Common lancelet</name>
    <name type="synonym">Amphioxus lanceolatum</name>
    <dbReference type="NCBI Taxonomy" id="7740"/>
    <lineage>
        <taxon>Eukaryota</taxon>
        <taxon>Metazoa</taxon>
        <taxon>Chordata</taxon>
        <taxon>Cephalochordata</taxon>
        <taxon>Leptocardii</taxon>
        <taxon>Amphioxiformes</taxon>
        <taxon>Branchiostomatidae</taxon>
        <taxon>Branchiostoma</taxon>
    </lineage>
</organism>
<dbReference type="GO" id="GO:0008194">
    <property type="term" value="F:UDP-glycosyltransferase activity"/>
    <property type="evidence" value="ECO:0007669"/>
    <property type="project" value="InterPro"/>
</dbReference>
<dbReference type="Pfam" id="PF00201">
    <property type="entry name" value="UDPGT"/>
    <property type="match status" value="1"/>
</dbReference>
<name>A0A8S4MNR7_BRALA</name>
<keyword evidence="5" id="KW-1185">Reference proteome</keyword>
<dbReference type="Proteomes" id="UP000838412">
    <property type="component" value="Unassembled WGS sequence"/>
</dbReference>
<evidence type="ECO:0000256" key="2">
    <source>
        <dbReference type="ARBA" id="ARBA00022676"/>
    </source>
</evidence>
<evidence type="ECO:0000256" key="1">
    <source>
        <dbReference type="ARBA" id="ARBA00009995"/>
    </source>
</evidence>
<dbReference type="Gene3D" id="3.40.50.2000">
    <property type="entry name" value="Glycogen Phosphorylase B"/>
    <property type="match status" value="1"/>
</dbReference>
<dbReference type="PANTHER" id="PTHR48043">
    <property type="entry name" value="EG:EG0003.4 PROTEIN-RELATED"/>
    <property type="match status" value="1"/>
</dbReference>
<keyword evidence="3" id="KW-0808">Transferase</keyword>
<dbReference type="OrthoDB" id="5835829at2759"/>
<dbReference type="InterPro" id="IPR050271">
    <property type="entry name" value="UDP-glycosyltransferase"/>
</dbReference>
<proteinExistence type="inferred from homology"/>
<reference evidence="4" key="1">
    <citation type="submission" date="2022-01" db="EMBL/GenBank/DDBJ databases">
        <authorList>
            <person name="Braso-Vives M."/>
        </authorList>
    </citation>
    <scope>NUCLEOTIDE SEQUENCE</scope>
</reference>
<comment type="caution">
    <text evidence="4">The sequence shown here is derived from an EMBL/GenBank/DDBJ whole genome shotgun (WGS) entry which is preliminary data.</text>
</comment>
<comment type="similarity">
    <text evidence="1">Belongs to the UDP-glycosyltransferase family.</text>
</comment>
<evidence type="ECO:0000313" key="4">
    <source>
        <dbReference type="EMBL" id="CAH1277398.1"/>
    </source>
</evidence>
<protein>
    <submittedName>
        <fullName evidence="4">UGT8 protein</fullName>
    </submittedName>
</protein>